<evidence type="ECO:0000256" key="3">
    <source>
        <dbReference type="SAM" id="Phobius"/>
    </source>
</evidence>
<proteinExistence type="predicted"/>
<dbReference type="InterPro" id="IPR001387">
    <property type="entry name" value="Cro/C1-type_HTH"/>
</dbReference>
<dbReference type="InterPro" id="IPR025962">
    <property type="entry name" value="SdpI/YhfL"/>
</dbReference>
<evidence type="ECO:0000256" key="1">
    <source>
        <dbReference type="ARBA" id="ARBA00023125"/>
    </source>
</evidence>
<keyword evidence="3" id="KW-0472">Membrane</keyword>
<keyword evidence="1" id="KW-0238">DNA-binding</keyword>
<dbReference type="Proteomes" id="UP000886805">
    <property type="component" value="Unassembled WGS sequence"/>
</dbReference>
<comment type="caution">
    <text evidence="5">The sequence shown here is derived from an EMBL/GenBank/DDBJ whole genome shotgun (WGS) entry which is preliminary data.</text>
</comment>
<keyword evidence="3" id="KW-1133">Transmembrane helix</keyword>
<feature type="domain" description="HTH cro/C1-type" evidence="4">
    <location>
        <begin position="6"/>
        <end position="60"/>
    </location>
</feature>
<feature type="transmembrane region" description="Helical" evidence="3">
    <location>
        <begin position="130"/>
        <end position="147"/>
    </location>
</feature>
<dbReference type="SMART" id="SM00530">
    <property type="entry name" value="HTH_XRE"/>
    <property type="match status" value="1"/>
</dbReference>
<evidence type="ECO:0000313" key="6">
    <source>
        <dbReference type="Proteomes" id="UP000886805"/>
    </source>
</evidence>
<gene>
    <name evidence="5" type="ORF">H9849_03535</name>
</gene>
<dbReference type="EMBL" id="DXEQ01000102">
    <property type="protein sequence ID" value="HIX72074.1"/>
    <property type="molecule type" value="Genomic_DNA"/>
</dbReference>
<accession>A0A9D2BE97</accession>
<feature type="transmembrane region" description="Helical" evidence="3">
    <location>
        <begin position="153"/>
        <end position="174"/>
    </location>
</feature>
<dbReference type="CDD" id="cd00093">
    <property type="entry name" value="HTH_XRE"/>
    <property type="match status" value="1"/>
</dbReference>
<dbReference type="Pfam" id="PF13630">
    <property type="entry name" value="SdpI"/>
    <property type="match status" value="1"/>
</dbReference>
<reference evidence="5" key="2">
    <citation type="submission" date="2021-04" db="EMBL/GenBank/DDBJ databases">
        <authorList>
            <person name="Gilroy R."/>
        </authorList>
    </citation>
    <scope>NUCLEOTIDE SEQUENCE</scope>
    <source>
        <strain evidence="5">ChiSxjej3B15-1167</strain>
    </source>
</reference>
<feature type="transmembrane region" description="Helical" evidence="3">
    <location>
        <begin position="186"/>
        <end position="207"/>
    </location>
</feature>
<evidence type="ECO:0000256" key="2">
    <source>
        <dbReference type="SAM" id="MobiDB-lite"/>
    </source>
</evidence>
<reference evidence="5" key="1">
    <citation type="journal article" date="2021" name="PeerJ">
        <title>Extensive microbial diversity within the chicken gut microbiome revealed by metagenomics and culture.</title>
        <authorList>
            <person name="Gilroy R."/>
            <person name="Ravi A."/>
            <person name="Getino M."/>
            <person name="Pursley I."/>
            <person name="Horton D.L."/>
            <person name="Alikhan N.F."/>
            <person name="Baker D."/>
            <person name="Gharbi K."/>
            <person name="Hall N."/>
            <person name="Watson M."/>
            <person name="Adriaenssens E.M."/>
            <person name="Foster-Nyarko E."/>
            <person name="Jarju S."/>
            <person name="Secka A."/>
            <person name="Antonio M."/>
            <person name="Oren A."/>
            <person name="Chaudhuri R.R."/>
            <person name="La Ragione R."/>
            <person name="Hildebrand F."/>
            <person name="Pallen M.J."/>
        </authorList>
    </citation>
    <scope>NUCLEOTIDE SEQUENCE</scope>
    <source>
        <strain evidence="5">ChiSxjej3B15-1167</strain>
    </source>
</reference>
<organism evidence="5 6">
    <name type="scientific">Candidatus Anaerobutyricum stercoripullorum</name>
    <dbReference type="NCBI Taxonomy" id="2838456"/>
    <lineage>
        <taxon>Bacteria</taxon>
        <taxon>Bacillati</taxon>
        <taxon>Bacillota</taxon>
        <taxon>Clostridia</taxon>
        <taxon>Lachnospirales</taxon>
        <taxon>Lachnospiraceae</taxon>
        <taxon>Anaerobutyricum</taxon>
    </lineage>
</organism>
<name>A0A9D2BE97_9FIRM</name>
<feature type="transmembrane region" description="Helical" evidence="3">
    <location>
        <begin position="264"/>
        <end position="286"/>
    </location>
</feature>
<feature type="transmembrane region" description="Helical" evidence="3">
    <location>
        <begin position="292"/>
        <end position="313"/>
    </location>
</feature>
<dbReference type="AlphaFoldDB" id="A0A9D2BE97"/>
<protein>
    <submittedName>
        <fullName evidence="5">Helix-turn-helix domain-containing protein</fullName>
    </submittedName>
</protein>
<feature type="region of interest" description="Disordered" evidence="2">
    <location>
        <begin position="72"/>
        <end position="94"/>
    </location>
</feature>
<keyword evidence="3" id="KW-0812">Transmembrane</keyword>
<dbReference type="PANTHER" id="PTHR46558:SF3">
    <property type="entry name" value="TRANSCRIPTIONAL REGULATOR"/>
    <property type="match status" value="1"/>
</dbReference>
<dbReference type="Pfam" id="PF01381">
    <property type="entry name" value="HTH_3"/>
    <property type="match status" value="1"/>
</dbReference>
<evidence type="ECO:0000259" key="4">
    <source>
        <dbReference type="PROSITE" id="PS50943"/>
    </source>
</evidence>
<dbReference type="PROSITE" id="PS50943">
    <property type="entry name" value="HTH_CROC1"/>
    <property type="match status" value="1"/>
</dbReference>
<dbReference type="InterPro" id="IPR010982">
    <property type="entry name" value="Lambda_DNA-bd_dom_sf"/>
</dbReference>
<dbReference type="Gene3D" id="1.10.260.40">
    <property type="entry name" value="lambda repressor-like DNA-binding domains"/>
    <property type="match status" value="1"/>
</dbReference>
<sequence>MIEENIRRLRKNAKMSQEDLAEKLSVVRQTVSKWERGLSVPDAEMVIKIAALFEVPVSELLGMETSSAVTVNSGKKQSIRESSGSETPSAATASDVSIRELTEKLAQLNEQLAEKNKAERRMKSVNKKRGLILLLCFAAVIFSLNIPNRALGACVVGACSIAALLILYRNLALFTSTALNKMHTRALIATTFFNIGMILVVIAVTVLSETGILTLSAGGEKVFSSAVIVILIIFSGMISPRLPFNRHTGLRLPWTVQDEDTWNVAHRILGITALPVALCYIAASIIADDLKTVTLCAVVFWVGLPAVLSYIYYYRKMHGDVS</sequence>
<dbReference type="GO" id="GO:0003677">
    <property type="term" value="F:DNA binding"/>
    <property type="evidence" value="ECO:0007669"/>
    <property type="project" value="UniProtKB-KW"/>
</dbReference>
<feature type="transmembrane region" description="Helical" evidence="3">
    <location>
        <begin position="222"/>
        <end position="244"/>
    </location>
</feature>
<evidence type="ECO:0000313" key="5">
    <source>
        <dbReference type="EMBL" id="HIX72074.1"/>
    </source>
</evidence>
<dbReference type="PANTHER" id="PTHR46558">
    <property type="entry name" value="TRACRIPTIONAL REGULATORY PROTEIN-RELATED-RELATED"/>
    <property type="match status" value="1"/>
</dbReference>
<dbReference type="SUPFAM" id="SSF47413">
    <property type="entry name" value="lambda repressor-like DNA-binding domains"/>
    <property type="match status" value="1"/>
</dbReference>